<dbReference type="AlphaFoldDB" id="A0A8H8DBT2"/>
<name>A0A8H8DBT2_9ASCO</name>
<reference evidence="2 3" key="1">
    <citation type="submission" date="2020-12" db="EMBL/GenBank/DDBJ databases">
        <title>Effect of drift, selection, and recombination on the evolution of hybrid genomes in Candida yeast pathogens.</title>
        <authorList>
            <person name="Mixao V."/>
            <person name="Ksiezopolska E."/>
            <person name="Saus E."/>
            <person name="Boekhout T."/>
            <person name="Gacser A."/>
            <person name="Gabaldon T."/>
        </authorList>
    </citation>
    <scope>NUCLEOTIDE SEQUENCE [LARGE SCALE GENOMIC DNA]</scope>
    <source>
        <strain evidence="2 3">BP57</strain>
    </source>
</reference>
<dbReference type="PANTHER" id="PTHR28186">
    <property type="entry name" value="MEIOTICALLY UP-REGULATED GENE 9 PROTEIN"/>
    <property type="match status" value="1"/>
</dbReference>
<protein>
    <submittedName>
        <fullName evidence="2">Uncharacterized protein</fullName>
    </submittedName>
</protein>
<dbReference type="OrthoDB" id="5330253at2759"/>
<comment type="caution">
    <text evidence="2">The sequence shown here is derived from an EMBL/GenBank/DDBJ whole genome shotgun (WGS) entry which is preliminary data.</text>
</comment>
<feature type="region of interest" description="Disordered" evidence="1">
    <location>
        <begin position="141"/>
        <end position="193"/>
    </location>
</feature>
<dbReference type="PANTHER" id="PTHR28186:SF1">
    <property type="entry name" value="MEIOTICALLY UP-REGULATED GENE 9 PROTEIN"/>
    <property type="match status" value="1"/>
</dbReference>
<sequence>MAIFRGKSTKKTPQDGNIDVKITHEDEEHYKLHTANVHDPILTAVNEAQPFEQAAQRDTRRPSYLSNDSADLKDIFGQPIRQTDMSNPTRNRNERPLDTIRGFEYAITGDVSYRDQLESGRLGWGFHEDFPYYNLNGEQDDGVGQMGGSGSGRPVINFDDQPVYQAQNYSASSLQNDGGKKKKKRGLFGRKKK</sequence>
<proteinExistence type="predicted"/>
<dbReference type="GeneID" id="93650633"/>
<dbReference type="InterPro" id="IPR018809">
    <property type="entry name" value="DUF2406"/>
</dbReference>
<accession>A0A8H8DBT2</accession>
<dbReference type="RefSeq" id="XP_067549240.1">
    <property type="nucleotide sequence ID" value="XM_067690813.1"/>
</dbReference>
<gene>
    <name evidence="2" type="ORF">I9W82_002004</name>
</gene>
<feature type="compositionally biased region" description="Basic residues" evidence="1">
    <location>
        <begin position="180"/>
        <end position="193"/>
    </location>
</feature>
<organism evidence="2 3">
    <name type="scientific">Candida metapsilosis</name>
    <dbReference type="NCBI Taxonomy" id="273372"/>
    <lineage>
        <taxon>Eukaryota</taxon>
        <taxon>Fungi</taxon>
        <taxon>Dikarya</taxon>
        <taxon>Ascomycota</taxon>
        <taxon>Saccharomycotina</taxon>
        <taxon>Pichiomycetes</taxon>
        <taxon>Debaryomycetaceae</taxon>
        <taxon>Candida/Lodderomyces clade</taxon>
        <taxon>Candida</taxon>
    </lineage>
</organism>
<dbReference type="Proteomes" id="UP000669133">
    <property type="component" value="Unassembled WGS sequence"/>
</dbReference>
<evidence type="ECO:0000313" key="3">
    <source>
        <dbReference type="Proteomes" id="UP000669133"/>
    </source>
</evidence>
<evidence type="ECO:0000256" key="1">
    <source>
        <dbReference type="SAM" id="MobiDB-lite"/>
    </source>
</evidence>
<keyword evidence="3" id="KW-1185">Reference proteome</keyword>
<evidence type="ECO:0000313" key="2">
    <source>
        <dbReference type="EMBL" id="KAG5420124.1"/>
    </source>
</evidence>
<dbReference type="Pfam" id="PF10295">
    <property type="entry name" value="DUF2406"/>
    <property type="match status" value="1"/>
</dbReference>
<feature type="compositionally biased region" description="Polar residues" evidence="1">
    <location>
        <begin position="164"/>
        <end position="176"/>
    </location>
</feature>
<dbReference type="EMBL" id="JAEOAQ010000002">
    <property type="protein sequence ID" value="KAG5420124.1"/>
    <property type="molecule type" value="Genomic_DNA"/>
</dbReference>